<feature type="domain" description="HAT C-terminal dimerisation" evidence="1">
    <location>
        <begin position="147"/>
        <end position="214"/>
    </location>
</feature>
<name>A0AAU9UZC1_EUPED</name>
<evidence type="ECO:0000313" key="2">
    <source>
        <dbReference type="EMBL" id="CAH2103266.1"/>
    </source>
</evidence>
<dbReference type="GO" id="GO:0046983">
    <property type="term" value="F:protein dimerization activity"/>
    <property type="evidence" value="ECO:0007669"/>
    <property type="project" value="InterPro"/>
</dbReference>
<dbReference type="SUPFAM" id="SSF53098">
    <property type="entry name" value="Ribonuclease H-like"/>
    <property type="match status" value="1"/>
</dbReference>
<dbReference type="InterPro" id="IPR008906">
    <property type="entry name" value="HATC_C_dom"/>
</dbReference>
<dbReference type="EMBL" id="CAKOGL010000026">
    <property type="protein sequence ID" value="CAH2103266.1"/>
    <property type="molecule type" value="Genomic_DNA"/>
</dbReference>
<dbReference type="InterPro" id="IPR012337">
    <property type="entry name" value="RNaseH-like_sf"/>
</dbReference>
<accession>A0AAU9UZC1</accession>
<protein>
    <recommendedName>
        <fullName evidence="1">HAT C-terminal dimerisation domain-containing protein</fullName>
    </recommendedName>
</protein>
<sequence>MYKDILLCILDRDYVNTTDLSKIDIERQEKWLNDDQIYLGIRVMNKITQPEVRCHIPATKEFFHRCRHFLITSAKEIKKRYDLDDPLLSKLECIEPTNAASSNYRKKVPTLQPLMILVPRIIKPDEIQMMQAIDDEWRSFPNILDKIDLTMNIDEFWGVIKKQFENYKTLAQFALNLLCLPYSSADFERAFSEVNLIKTKLRNSLSTDTLKGTLLAKQLIRRNESCTKFKPTKEMIKNMTSENLYKSNE</sequence>
<evidence type="ECO:0000259" key="1">
    <source>
        <dbReference type="Pfam" id="PF05699"/>
    </source>
</evidence>
<dbReference type="Proteomes" id="UP001153954">
    <property type="component" value="Unassembled WGS sequence"/>
</dbReference>
<comment type="caution">
    <text evidence="2">The sequence shown here is derived from an EMBL/GenBank/DDBJ whole genome shotgun (WGS) entry which is preliminary data.</text>
</comment>
<proteinExistence type="predicted"/>
<dbReference type="AlphaFoldDB" id="A0AAU9UZC1"/>
<organism evidence="2 3">
    <name type="scientific">Euphydryas editha</name>
    <name type="common">Edith's checkerspot</name>
    <dbReference type="NCBI Taxonomy" id="104508"/>
    <lineage>
        <taxon>Eukaryota</taxon>
        <taxon>Metazoa</taxon>
        <taxon>Ecdysozoa</taxon>
        <taxon>Arthropoda</taxon>
        <taxon>Hexapoda</taxon>
        <taxon>Insecta</taxon>
        <taxon>Pterygota</taxon>
        <taxon>Neoptera</taxon>
        <taxon>Endopterygota</taxon>
        <taxon>Lepidoptera</taxon>
        <taxon>Glossata</taxon>
        <taxon>Ditrysia</taxon>
        <taxon>Papilionoidea</taxon>
        <taxon>Nymphalidae</taxon>
        <taxon>Nymphalinae</taxon>
        <taxon>Euphydryas</taxon>
    </lineage>
</organism>
<evidence type="ECO:0000313" key="3">
    <source>
        <dbReference type="Proteomes" id="UP001153954"/>
    </source>
</evidence>
<reference evidence="2" key="1">
    <citation type="submission" date="2022-03" db="EMBL/GenBank/DDBJ databases">
        <authorList>
            <person name="Tunstrom K."/>
        </authorList>
    </citation>
    <scope>NUCLEOTIDE SEQUENCE</scope>
</reference>
<dbReference type="PANTHER" id="PTHR46880">
    <property type="entry name" value="RAS-ASSOCIATING DOMAIN-CONTAINING PROTEIN"/>
    <property type="match status" value="1"/>
</dbReference>
<dbReference type="PANTHER" id="PTHR46880:SF5">
    <property type="entry name" value="DUF4371 DOMAIN-CONTAINING PROTEIN"/>
    <property type="match status" value="1"/>
</dbReference>
<keyword evidence="3" id="KW-1185">Reference proteome</keyword>
<dbReference type="Pfam" id="PF05699">
    <property type="entry name" value="Dimer_Tnp_hAT"/>
    <property type="match status" value="1"/>
</dbReference>
<gene>
    <name evidence="2" type="ORF">EEDITHA_LOCUS17805</name>
</gene>